<evidence type="ECO:0000259" key="8">
    <source>
        <dbReference type="PROSITE" id="PS50011"/>
    </source>
</evidence>
<dbReference type="PANTHER" id="PTHR48016:SF56">
    <property type="entry name" value="MAPKK KINASE"/>
    <property type="match status" value="1"/>
</dbReference>
<keyword evidence="5 9" id="KW-0418">Kinase</keyword>
<dbReference type="PROSITE" id="PS00107">
    <property type="entry name" value="PROTEIN_KINASE_ATP"/>
    <property type="match status" value="1"/>
</dbReference>
<dbReference type="Gene3D" id="1.10.510.10">
    <property type="entry name" value="Transferase(Phosphotransferase) domain 1"/>
    <property type="match status" value="1"/>
</dbReference>
<keyword evidence="4 7" id="KW-0547">Nucleotide-binding</keyword>
<organism evidence="9 10">
    <name type="scientific">Rozella allomycis (strain CSF55)</name>
    <dbReference type="NCBI Taxonomy" id="988480"/>
    <lineage>
        <taxon>Eukaryota</taxon>
        <taxon>Fungi</taxon>
        <taxon>Fungi incertae sedis</taxon>
        <taxon>Cryptomycota</taxon>
        <taxon>Cryptomycota incertae sedis</taxon>
        <taxon>Rozella</taxon>
    </lineage>
</organism>
<dbReference type="PROSITE" id="PS50011">
    <property type="entry name" value="PROTEIN_KINASE_DOM"/>
    <property type="match status" value="1"/>
</dbReference>
<dbReference type="GO" id="GO:0004709">
    <property type="term" value="F:MAP kinase kinase kinase activity"/>
    <property type="evidence" value="ECO:0007669"/>
    <property type="project" value="UniProtKB-ARBA"/>
</dbReference>
<dbReference type="FunFam" id="3.30.200.20:FF:000387">
    <property type="entry name" value="Serine/threonine-protein kinase STE11"/>
    <property type="match status" value="1"/>
</dbReference>
<evidence type="ECO:0000256" key="6">
    <source>
        <dbReference type="ARBA" id="ARBA00022840"/>
    </source>
</evidence>
<accession>A0A4V1J0C7</accession>
<dbReference type="Pfam" id="PF00069">
    <property type="entry name" value="Pkinase"/>
    <property type="match status" value="1"/>
</dbReference>
<evidence type="ECO:0000256" key="2">
    <source>
        <dbReference type="ARBA" id="ARBA00022527"/>
    </source>
</evidence>
<dbReference type="InterPro" id="IPR050538">
    <property type="entry name" value="MAP_kinase_kinase_kinase"/>
</dbReference>
<protein>
    <submittedName>
        <fullName evidence="9">Pkinase-domain-containing protein</fullName>
    </submittedName>
</protein>
<proteinExistence type="inferred from homology"/>
<evidence type="ECO:0000256" key="7">
    <source>
        <dbReference type="PROSITE-ProRule" id="PRU10141"/>
    </source>
</evidence>
<dbReference type="AlphaFoldDB" id="A0A4V1J0C7"/>
<dbReference type="InterPro" id="IPR000719">
    <property type="entry name" value="Prot_kinase_dom"/>
</dbReference>
<keyword evidence="3" id="KW-0808">Transferase</keyword>
<keyword evidence="2" id="KW-0723">Serine/threonine-protein kinase</keyword>
<comment type="similarity">
    <text evidence="1">Belongs to the protein kinase superfamily. STE Ser/Thr protein kinase family. MAP kinase kinase kinase subfamily.</text>
</comment>
<reference evidence="10" key="1">
    <citation type="journal article" date="2018" name="Nat. Microbiol.">
        <title>Leveraging single-cell genomics to expand the fungal tree of life.</title>
        <authorList>
            <person name="Ahrendt S.R."/>
            <person name="Quandt C.A."/>
            <person name="Ciobanu D."/>
            <person name="Clum A."/>
            <person name="Salamov A."/>
            <person name="Andreopoulos B."/>
            <person name="Cheng J.F."/>
            <person name="Woyke T."/>
            <person name="Pelin A."/>
            <person name="Henrissat B."/>
            <person name="Reynolds N.K."/>
            <person name="Benny G.L."/>
            <person name="Smith M.E."/>
            <person name="James T.Y."/>
            <person name="Grigoriev I.V."/>
        </authorList>
    </citation>
    <scope>NUCLEOTIDE SEQUENCE [LARGE SCALE GENOMIC DNA]</scope>
    <source>
        <strain evidence="10">CSF55</strain>
    </source>
</reference>
<dbReference type="SUPFAM" id="SSF56112">
    <property type="entry name" value="Protein kinase-like (PK-like)"/>
    <property type="match status" value="1"/>
</dbReference>
<evidence type="ECO:0000313" key="9">
    <source>
        <dbReference type="EMBL" id="RKP21099.1"/>
    </source>
</evidence>
<dbReference type="EMBL" id="ML004988">
    <property type="protein sequence ID" value="RKP21099.1"/>
    <property type="molecule type" value="Genomic_DNA"/>
</dbReference>
<dbReference type="PROSITE" id="PS00108">
    <property type="entry name" value="PROTEIN_KINASE_ST"/>
    <property type="match status" value="1"/>
</dbReference>
<gene>
    <name evidence="9" type="ORF">ROZALSC1DRAFT_27458</name>
</gene>
<dbReference type="InterPro" id="IPR008271">
    <property type="entry name" value="Ser/Thr_kinase_AS"/>
</dbReference>
<dbReference type="CDD" id="cd09487">
    <property type="entry name" value="SAM_superfamily"/>
    <property type="match status" value="1"/>
</dbReference>
<dbReference type="InterPro" id="IPR001245">
    <property type="entry name" value="Ser-Thr/Tyr_kinase_cat_dom"/>
</dbReference>
<evidence type="ECO:0000256" key="4">
    <source>
        <dbReference type="ARBA" id="ARBA00022741"/>
    </source>
</evidence>
<name>A0A4V1J0C7_ROZAC</name>
<dbReference type="Proteomes" id="UP000281549">
    <property type="component" value="Unassembled WGS sequence"/>
</dbReference>
<dbReference type="SMART" id="SM00220">
    <property type="entry name" value="S_TKc"/>
    <property type="match status" value="1"/>
</dbReference>
<dbReference type="PANTHER" id="PTHR48016">
    <property type="entry name" value="MAP KINASE KINASE KINASE SSK2-RELATED-RELATED"/>
    <property type="match status" value="1"/>
</dbReference>
<feature type="binding site" evidence="7">
    <location>
        <position position="282"/>
    </location>
    <ligand>
        <name>ATP</name>
        <dbReference type="ChEBI" id="CHEBI:30616"/>
    </ligand>
</feature>
<feature type="domain" description="Protein kinase" evidence="8">
    <location>
        <begin position="253"/>
        <end position="514"/>
    </location>
</feature>
<evidence type="ECO:0000256" key="5">
    <source>
        <dbReference type="ARBA" id="ARBA00022777"/>
    </source>
</evidence>
<evidence type="ECO:0000313" key="10">
    <source>
        <dbReference type="Proteomes" id="UP000281549"/>
    </source>
</evidence>
<evidence type="ECO:0000256" key="3">
    <source>
        <dbReference type="ARBA" id="ARBA00022679"/>
    </source>
</evidence>
<dbReference type="GO" id="GO:0005524">
    <property type="term" value="F:ATP binding"/>
    <property type="evidence" value="ECO:0007669"/>
    <property type="project" value="UniProtKB-UniRule"/>
</dbReference>
<dbReference type="PRINTS" id="PR00109">
    <property type="entry name" value="TYRKINASE"/>
</dbReference>
<evidence type="ECO:0000256" key="1">
    <source>
        <dbReference type="ARBA" id="ARBA00006529"/>
    </source>
</evidence>
<keyword evidence="6 7" id="KW-0067">ATP-binding</keyword>
<dbReference type="CDD" id="cd06606">
    <property type="entry name" value="STKc_MAPKKK"/>
    <property type="match status" value="1"/>
</dbReference>
<dbReference type="InterPro" id="IPR017441">
    <property type="entry name" value="Protein_kinase_ATP_BS"/>
</dbReference>
<sequence>MHNLSSEEFSFLLEQNSFAEIALFFKDGSLIFDLSYDTLKEIGIKLVGPRQKVYHFLKMIKLCCTKSLFNQGSDLKHLEVVQENVDKAKTLQFFDECENEYNVTIKDYSSYESIISSVKESLRTENHTCLHIIPFQLTFNSLHSQGQQLTEKQVLYIFNRFDNINKKFCNYKFYAFTEKKVPKLTKHHFYENRPPTEYISLNLNQYFPNVRKSSKLNRSAFVLKIDTKLDESLPGDDEVSTATSMSPAKTDKWVQGSLIGQGSFGSVVLGLNTRTAELSAIKQVELPTLSNEERKIQMLKSFEHEVSLLQELNHSNIVRYLDCQITEEKFLIYLEYVPGGSVRQMYKSYGAFEEPLIRNFTRQILNGLCYLHEKKIIHRDIKGANILIDNRGRAKISDFGLSKRIENQVLMASRQSGMQGSVHFMSPEVVRHSEYITAKADIWSLGCTIIEMLTAELPWGNTNSIQVMFKIGHGDHPVLPDNLSDYLKDFLSQCFKFKPEERPNADVLLKHPFLEDGILVCTCTHK</sequence>
<dbReference type="InterPro" id="IPR011009">
    <property type="entry name" value="Kinase-like_dom_sf"/>
</dbReference>